<dbReference type="InterPro" id="IPR011130">
    <property type="entry name" value="SecA_preprotein_X-link_dom"/>
</dbReference>
<dbReference type="Gene3D" id="1.10.3060.10">
    <property type="entry name" value="Helical scaffold and wing domains of SecA"/>
    <property type="match status" value="1"/>
</dbReference>
<evidence type="ECO:0000256" key="12">
    <source>
        <dbReference type="ARBA" id="ARBA00023010"/>
    </source>
</evidence>
<comment type="caution">
    <text evidence="21">The sequence shown here is derived from an EMBL/GenBank/DDBJ whole genome shotgun (WGS) entry which is preliminary data.</text>
</comment>
<evidence type="ECO:0000256" key="15">
    <source>
        <dbReference type="HAMAP-Rule" id="MF_01382"/>
    </source>
</evidence>
<keyword evidence="6" id="KW-0479">Metal-binding</keyword>
<evidence type="ECO:0000256" key="4">
    <source>
        <dbReference type="ARBA" id="ARBA00022475"/>
    </source>
</evidence>
<dbReference type="GO" id="GO:0031522">
    <property type="term" value="C:cell envelope Sec protein transport complex"/>
    <property type="evidence" value="ECO:0007669"/>
    <property type="project" value="TreeGrafter"/>
</dbReference>
<keyword evidence="8" id="KW-0862">Zinc</keyword>
<feature type="domain" description="SecA family profile" evidence="20">
    <location>
        <begin position="2"/>
        <end position="571"/>
    </location>
</feature>
<dbReference type="PROSITE" id="PS51196">
    <property type="entry name" value="SECA_MOTOR_DEAD"/>
    <property type="match status" value="1"/>
</dbReference>
<protein>
    <recommendedName>
        <fullName evidence="15 16">Protein translocase subunit SecA</fullName>
        <ecNumber evidence="15">7.4.2.8</ecNumber>
    </recommendedName>
</protein>
<evidence type="ECO:0000256" key="1">
    <source>
        <dbReference type="ARBA" id="ARBA00001947"/>
    </source>
</evidence>
<dbReference type="Pfam" id="PF07517">
    <property type="entry name" value="SecA_DEAD"/>
    <property type="match status" value="1"/>
</dbReference>
<feature type="binding site" evidence="15">
    <location>
        <position position="493"/>
    </location>
    <ligand>
        <name>ATP</name>
        <dbReference type="ChEBI" id="CHEBI:30616"/>
    </ligand>
</feature>
<comment type="cofactor">
    <cofactor evidence="1">
        <name>Zn(2+)</name>
        <dbReference type="ChEBI" id="CHEBI:29105"/>
    </cofactor>
</comment>
<proteinExistence type="inferred from homology"/>
<dbReference type="InterPro" id="IPR020937">
    <property type="entry name" value="SecA_CS"/>
</dbReference>
<dbReference type="AlphaFoldDB" id="I8AMR2"/>
<comment type="similarity">
    <text evidence="2 15 16">Belongs to the SecA family.</text>
</comment>
<keyword evidence="9 15" id="KW-0067">ATP-binding</keyword>
<dbReference type="SUPFAM" id="SSF81886">
    <property type="entry name" value="Helical scaffold and wing domains of SecA"/>
    <property type="match status" value="1"/>
</dbReference>
<dbReference type="NCBIfam" id="NF009538">
    <property type="entry name" value="PRK12904.1"/>
    <property type="match status" value="1"/>
</dbReference>
<comment type="function">
    <text evidence="15">Part of the Sec protein translocase complex. Interacts with the SecYEG preprotein conducting channel. Has a central role in coupling the hydrolysis of ATP to the transfer of proteins into and across the cell membrane, serving as an ATP-driven molecular motor driving the stepwise translocation of polypeptide chains across the membrane.</text>
</comment>
<dbReference type="InterPro" id="IPR011116">
    <property type="entry name" value="SecA_Wing/Scaffold"/>
</dbReference>
<dbReference type="PROSITE" id="PS51194">
    <property type="entry name" value="HELICASE_CTER"/>
    <property type="match status" value="1"/>
</dbReference>
<dbReference type="SMART" id="SM00958">
    <property type="entry name" value="SecA_PP_bind"/>
    <property type="match status" value="1"/>
</dbReference>
<dbReference type="GO" id="GO:0008564">
    <property type="term" value="F:protein-exporting ATPase activity"/>
    <property type="evidence" value="ECO:0007669"/>
    <property type="project" value="UniProtKB-EC"/>
</dbReference>
<dbReference type="InterPro" id="IPR014018">
    <property type="entry name" value="SecA_motor_DEAD"/>
</dbReference>
<accession>I8AMR2</accession>
<dbReference type="OrthoDB" id="9805579at2"/>
<dbReference type="GO" id="GO:0017038">
    <property type="term" value="P:protein import"/>
    <property type="evidence" value="ECO:0007669"/>
    <property type="project" value="InterPro"/>
</dbReference>
<keyword evidence="12 15" id="KW-0811">Translocation</keyword>
<evidence type="ECO:0000256" key="10">
    <source>
        <dbReference type="ARBA" id="ARBA00022927"/>
    </source>
</evidence>
<evidence type="ECO:0000256" key="6">
    <source>
        <dbReference type="ARBA" id="ARBA00022723"/>
    </source>
</evidence>
<name>I8AMR2_9BACL</name>
<evidence type="ECO:0000256" key="13">
    <source>
        <dbReference type="ARBA" id="ARBA00023136"/>
    </source>
</evidence>
<dbReference type="Gene3D" id="3.90.1440.10">
    <property type="entry name" value="SecA, preprotein cross-linking domain"/>
    <property type="match status" value="1"/>
</dbReference>
<evidence type="ECO:0000313" key="22">
    <source>
        <dbReference type="Proteomes" id="UP000004080"/>
    </source>
</evidence>
<keyword evidence="7 15" id="KW-0547">Nucleotide-binding</keyword>
<dbReference type="GO" id="GO:0065002">
    <property type="term" value="P:intracellular protein transmembrane transport"/>
    <property type="evidence" value="ECO:0007669"/>
    <property type="project" value="UniProtKB-UniRule"/>
</dbReference>
<dbReference type="GO" id="GO:0005886">
    <property type="term" value="C:plasma membrane"/>
    <property type="evidence" value="ECO:0007669"/>
    <property type="project" value="UniProtKB-SubCell"/>
</dbReference>
<dbReference type="InterPro" id="IPR000185">
    <property type="entry name" value="SecA"/>
</dbReference>
<dbReference type="CDD" id="cd18803">
    <property type="entry name" value="SF2_C_secA"/>
    <property type="match status" value="1"/>
</dbReference>
<dbReference type="FunFam" id="3.40.50.300:FF:000429">
    <property type="entry name" value="Preprotein translocase subunit SecA"/>
    <property type="match status" value="1"/>
</dbReference>
<evidence type="ECO:0000259" key="18">
    <source>
        <dbReference type="PROSITE" id="PS51192"/>
    </source>
</evidence>
<sequence>MKGLLKKIFPSTNERNLNRYQKIAVQVEELGGPLKGLSDEQLQQKSVEFKERIANGETLDALLPEAFAVVREAADRVLGMRPYPVQIMGGAALHEGNIAEMKTGEGKTLVATMPVYLNALEGKGVHVVTVNEYLSGRDSEIMKPLYNFLGLTVGLNVSDLSREEKQEAYACDITYGTNNEYGFDYLRDNMVVYKEEMVQRPLNFAVVDEVDSILVDEARTPLIISGAAQKSTEMYMLANMFVRTLKKEEDYTVDVKTKNVQLTEDGITKAEAYFNIENLYDYSNVSLNHHVNQALKANIIMVRDVDYVVQDGEVVIVDPFTGRLMAGRRYSEGLHQAIEAKEGLEIQRESMTLATITFQNYFRMYNKLSGMTGTAKTEEEEFRNIYNMDVVAIPTNRPIARQDNSDLVYKSMAGKFRAIVKEIQERHATGQPILVGTVAVETSELISQMLRKKGIPHNVLNAKNHEREAEIIENAGQSGMVTIATNMAGRGTDIKLGEGVRESGGLHILGTERHESRRIDNQLRGRAGRQGDPGSSQFYISMEDELMRRFGSDNMMNMMERLGMDEDTPIESKLVSKAVESAQKRVEGSNFDARKQLLQYDDVMRQQREIIYKQRQEVLDADKLESVVAQMMDAVIERIVKAHTLDEIVQEEWDLAEIVNYAGAVFLAEEDEVTVDELKGLDQEEIIELLKERSQKAYAKKQEMIDPEHMKEFEKAVILRAVDSKWMDHIDQMEQLREGIHLRAYGQNDPLREYQFEGFEMFEAMIAAIEEEVTTYIMKAQVEENMQREQVAEGKAVVPSDKQESKRKPAKKKQDIGRNALCPCGSGKKYKQCHGAEQ</sequence>
<dbReference type="Pfam" id="PF02810">
    <property type="entry name" value="SEC-C"/>
    <property type="match status" value="1"/>
</dbReference>
<dbReference type="GO" id="GO:0043952">
    <property type="term" value="P:protein transport by the Sec complex"/>
    <property type="evidence" value="ECO:0007669"/>
    <property type="project" value="TreeGrafter"/>
</dbReference>
<dbReference type="Proteomes" id="UP000004080">
    <property type="component" value="Unassembled WGS sequence"/>
</dbReference>
<dbReference type="InterPro" id="IPR036266">
    <property type="entry name" value="SecA_Wing/Scaffold_sf"/>
</dbReference>
<dbReference type="SUPFAM" id="SSF81767">
    <property type="entry name" value="Pre-protein crosslinking domain of SecA"/>
    <property type="match status" value="1"/>
</dbReference>
<evidence type="ECO:0000256" key="17">
    <source>
        <dbReference type="SAM" id="MobiDB-lite"/>
    </source>
</evidence>
<dbReference type="InterPro" id="IPR036670">
    <property type="entry name" value="SecA_X-link_sf"/>
</dbReference>
<dbReference type="NCBIfam" id="TIGR00963">
    <property type="entry name" value="secA"/>
    <property type="match status" value="1"/>
</dbReference>
<dbReference type="GO" id="GO:0005524">
    <property type="term" value="F:ATP binding"/>
    <property type="evidence" value="ECO:0007669"/>
    <property type="project" value="UniProtKB-UniRule"/>
</dbReference>
<evidence type="ECO:0000256" key="5">
    <source>
        <dbReference type="ARBA" id="ARBA00022490"/>
    </source>
</evidence>
<evidence type="ECO:0000256" key="3">
    <source>
        <dbReference type="ARBA" id="ARBA00022448"/>
    </source>
</evidence>
<keyword evidence="13 15" id="KW-0472">Membrane</keyword>
<comment type="subunit">
    <text evidence="15">Monomer and homodimer. Part of the essential Sec protein translocation apparatus which comprises SecA, SecYEG and auxiliary proteins SecDF. Other proteins may also be involved.</text>
</comment>
<organism evidence="21 22">
    <name type="scientific">Fictibacillus macauensis ZFHKF-1</name>
    <dbReference type="NCBI Taxonomy" id="1196324"/>
    <lineage>
        <taxon>Bacteria</taxon>
        <taxon>Bacillati</taxon>
        <taxon>Bacillota</taxon>
        <taxon>Bacilli</taxon>
        <taxon>Bacillales</taxon>
        <taxon>Fictibacillaceae</taxon>
        <taxon>Fictibacillus</taxon>
    </lineage>
</organism>
<feature type="domain" description="Helicase ATP-binding" evidence="18">
    <location>
        <begin position="88"/>
        <end position="246"/>
    </location>
</feature>
<dbReference type="FunFam" id="3.90.1440.10:FF:000001">
    <property type="entry name" value="Preprotein translocase subunit SecA"/>
    <property type="match status" value="1"/>
</dbReference>
<dbReference type="PROSITE" id="PS01312">
    <property type="entry name" value="SECA"/>
    <property type="match status" value="1"/>
</dbReference>
<dbReference type="HAMAP" id="MF_01382">
    <property type="entry name" value="SecA"/>
    <property type="match status" value="1"/>
</dbReference>
<keyword evidence="5 15" id="KW-0963">Cytoplasm</keyword>
<dbReference type="SUPFAM" id="SSF52540">
    <property type="entry name" value="P-loop containing nucleoside triphosphate hydrolases"/>
    <property type="match status" value="2"/>
</dbReference>
<keyword evidence="3 15" id="KW-0813">Transport</keyword>
<keyword evidence="11 15" id="KW-1278">Translocase</keyword>
<keyword evidence="10 15" id="KW-0653">Protein transport</keyword>
<evidence type="ECO:0000259" key="19">
    <source>
        <dbReference type="PROSITE" id="PS51194"/>
    </source>
</evidence>
<keyword evidence="4 15" id="KW-1003">Cell membrane</keyword>
<dbReference type="eggNOG" id="COG0653">
    <property type="taxonomic scope" value="Bacteria"/>
</dbReference>
<evidence type="ECO:0000256" key="16">
    <source>
        <dbReference type="RuleBase" id="RU003874"/>
    </source>
</evidence>
<dbReference type="InterPro" id="IPR004027">
    <property type="entry name" value="SEC_C_motif"/>
</dbReference>
<evidence type="ECO:0000256" key="2">
    <source>
        <dbReference type="ARBA" id="ARBA00007650"/>
    </source>
</evidence>
<dbReference type="Gene3D" id="3.40.50.300">
    <property type="entry name" value="P-loop containing nucleotide triphosphate hydrolases"/>
    <property type="match status" value="3"/>
</dbReference>
<dbReference type="Pfam" id="PF07516">
    <property type="entry name" value="SecA_SW"/>
    <property type="match status" value="1"/>
</dbReference>
<evidence type="ECO:0000259" key="20">
    <source>
        <dbReference type="PROSITE" id="PS51196"/>
    </source>
</evidence>
<dbReference type="PRINTS" id="PR00906">
    <property type="entry name" value="SECA"/>
</dbReference>
<dbReference type="PANTHER" id="PTHR30612">
    <property type="entry name" value="SECA INNER MEMBRANE COMPONENT OF SEC PROTEIN SECRETION SYSTEM"/>
    <property type="match status" value="1"/>
</dbReference>
<dbReference type="InterPro" id="IPR011115">
    <property type="entry name" value="SecA_DEAD"/>
</dbReference>
<dbReference type="EC" id="7.4.2.8" evidence="15"/>
<evidence type="ECO:0000256" key="14">
    <source>
        <dbReference type="ARBA" id="ARBA00034006"/>
    </source>
</evidence>
<dbReference type="EMBL" id="AKKV01000019">
    <property type="protein sequence ID" value="EIT86969.1"/>
    <property type="molecule type" value="Genomic_DNA"/>
</dbReference>
<dbReference type="STRING" id="1196324.A374_01899"/>
<feature type="binding site" evidence="15">
    <location>
        <begin position="104"/>
        <end position="108"/>
    </location>
    <ligand>
        <name>ATP</name>
        <dbReference type="ChEBI" id="CHEBI:30616"/>
    </ligand>
</feature>
<dbReference type="GO" id="GO:0005829">
    <property type="term" value="C:cytosol"/>
    <property type="evidence" value="ECO:0007669"/>
    <property type="project" value="TreeGrafter"/>
</dbReference>
<dbReference type="InterPro" id="IPR014001">
    <property type="entry name" value="Helicase_ATP-bd"/>
</dbReference>
<keyword evidence="22" id="KW-1185">Reference proteome</keyword>
<comment type="catalytic activity">
    <reaction evidence="14 15">
        <text>ATP + H2O + cellular proteinSide 1 = ADP + phosphate + cellular proteinSide 2.</text>
        <dbReference type="EC" id="7.4.2.8"/>
    </reaction>
</comment>
<dbReference type="GO" id="GO:0046872">
    <property type="term" value="F:metal ion binding"/>
    <property type="evidence" value="ECO:0007669"/>
    <property type="project" value="UniProtKB-KW"/>
</dbReference>
<evidence type="ECO:0000256" key="8">
    <source>
        <dbReference type="ARBA" id="ARBA00022833"/>
    </source>
</evidence>
<dbReference type="PATRIC" id="fig|1196324.3.peg.377"/>
<dbReference type="GO" id="GO:0006605">
    <property type="term" value="P:protein targeting"/>
    <property type="evidence" value="ECO:0007669"/>
    <property type="project" value="UniProtKB-UniRule"/>
</dbReference>
<dbReference type="RefSeq" id="WP_007200481.1">
    <property type="nucleotide sequence ID" value="NZ_AKKV01000019.1"/>
</dbReference>
<comment type="subcellular location">
    <subcellularLocation>
        <location evidence="15">Cell membrane</location>
        <topology evidence="15">Peripheral membrane protein</topology>
        <orientation evidence="15">Cytoplasmic side</orientation>
    </subcellularLocation>
    <subcellularLocation>
        <location evidence="15">Cytoplasm</location>
    </subcellularLocation>
    <text evidence="15">Distribution is 50-50.</text>
</comment>
<dbReference type="InterPro" id="IPR001650">
    <property type="entry name" value="Helicase_C-like"/>
</dbReference>
<evidence type="ECO:0000313" key="21">
    <source>
        <dbReference type="EMBL" id="EIT86969.1"/>
    </source>
</evidence>
<dbReference type="Pfam" id="PF21090">
    <property type="entry name" value="P-loop_SecA"/>
    <property type="match status" value="2"/>
</dbReference>
<evidence type="ECO:0000256" key="9">
    <source>
        <dbReference type="ARBA" id="ARBA00022840"/>
    </source>
</evidence>
<dbReference type="PROSITE" id="PS51192">
    <property type="entry name" value="HELICASE_ATP_BIND_1"/>
    <property type="match status" value="1"/>
</dbReference>
<feature type="domain" description="Helicase C-terminal" evidence="19">
    <location>
        <begin position="415"/>
        <end position="587"/>
    </location>
</feature>
<dbReference type="InterPro" id="IPR044722">
    <property type="entry name" value="SecA_SF2_C"/>
</dbReference>
<feature type="binding site" evidence="15">
    <location>
        <position position="86"/>
    </location>
    <ligand>
        <name>ATP</name>
        <dbReference type="ChEBI" id="CHEBI:30616"/>
    </ligand>
</feature>
<feature type="compositionally biased region" description="Basic and acidic residues" evidence="17">
    <location>
        <begin position="801"/>
        <end position="816"/>
    </location>
</feature>
<reference evidence="21 22" key="1">
    <citation type="journal article" date="2012" name="J. Bacteriol.">
        <title>Genome of Bacillus macauensis ZFHKF-1, a Long-Chain-Forming Bacterium.</title>
        <authorList>
            <person name="Cai L."/>
            <person name="Zhang T."/>
        </authorList>
    </citation>
    <scope>NUCLEOTIDE SEQUENCE [LARGE SCALE GENOMIC DNA]</scope>
    <source>
        <strain evidence="21 22">ZFHKF-1</strain>
    </source>
</reference>
<evidence type="ECO:0000256" key="11">
    <source>
        <dbReference type="ARBA" id="ARBA00022967"/>
    </source>
</evidence>
<evidence type="ECO:0000256" key="7">
    <source>
        <dbReference type="ARBA" id="ARBA00022741"/>
    </source>
</evidence>
<dbReference type="PANTHER" id="PTHR30612:SF0">
    <property type="entry name" value="CHLOROPLAST PROTEIN-TRANSPORTING ATPASE"/>
    <property type="match status" value="1"/>
</dbReference>
<dbReference type="CDD" id="cd17928">
    <property type="entry name" value="DEXDc_SecA"/>
    <property type="match status" value="1"/>
</dbReference>
<dbReference type="InterPro" id="IPR027417">
    <property type="entry name" value="P-loop_NTPase"/>
</dbReference>
<dbReference type="SMART" id="SM00957">
    <property type="entry name" value="SecA_DEAD"/>
    <property type="match status" value="1"/>
</dbReference>
<dbReference type="NCBIfam" id="NF006630">
    <property type="entry name" value="PRK09200.1"/>
    <property type="match status" value="1"/>
</dbReference>
<dbReference type="Pfam" id="PF01043">
    <property type="entry name" value="SecA_PP_bind"/>
    <property type="match status" value="1"/>
</dbReference>
<feature type="region of interest" description="Disordered" evidence="17">
    <location>
        <begin position="791"/>
        <end position="819"/>
    </location>
</feature>
<dbReference type="FunFam" id="1.10.3060.10:FF:000002">
    <property type="entry name" value="Preprotein translocase subunit SecA"/>
    <property type="match status" value="1"/>
</dbReference>
<gene>
    <name evidence="15" type="primary">secA</name>
    <name evidence="21" type="ORF">A374_01899</name>
</gene>